<dbReference type="AlphaFoldDB" id="S7RLC5"/>
<dbReference type="GeneID" id="19304086"/>
<organism evidence="2 3">
    <name type="scientific">Gloeophyllum trabeum (strain ATCC 11539 / FP-39264 / Madison 617)</name>
    <name type="common">Brown rot fungus</name>
    <dbReference type="NCBI Taxonomy" id="670483"/>
    <lineage>
        <taxon>Eukaryota</taxon>
        <taxon>Fungi</taxon>
        <taxon>Dikarya</taxon>
        <taxon>Basidiomycota</taxon>
        <taxon>Agaricomycotina</taxon>
        <taxon>Agaricomycetes</taxon>
        <taxon>Gloeophyllales</taxon>
        <taxon>Gloeophyllaceae</taxon>
        <taxon>Gloeophyllum</taxon>
    </lineage>
</organism>
<name>S7RLC5_GLOTA</name>
<dbReference type="RefSeq" id="XP_007866353.1">
    <property type="nucleotide sequence ID" value="XM_007868162.1"/>
</dbReference>
<dbReference type="Gene3D" id="3.90.1200.10">
    <property type="match status" value="1"/>
</dbReference>
<dbReference type="Pfam" id="PF01636">
    <property type="entry name" value="APH"/>
    <property type="match status" value="1"/>
</dbReference>
<dbReference type="PANTHER" id="PTHR47829:SF1">
    <property type="entry name" value="HAD FAMILY PHOSPHATASE"/>
    <property type="match status" value="1"/>
</dbReference>
<dbReference type="HOGENOM" id="CLU_007526_0_2_1"/>
<feature type="domain" description="Aminoglycoside phosphotransferase" evidence="1">
    <location>
        <begin position="51"/>
        <end position="316"/>
    </location>
</feature>
<dbReference type="InterPro" id="IPR041726">
    <property type="entry name" value="ACAD10_11_N"/>
</dbReference>
<keyword evidence="3" id="KW-1185">Reference proteome</keyword>
<dbReference type="SUPFAM" id="SSF56112">
    <property type="entry name" value="Protein kinase-like (PK-like)"/>
    <property type="match status" value="1"/>
</dbReference>
<dbReference type="Proteomes" id="UP000030669">
    <property type="component" value="Unassembled WGS sequence"/>
</dbReference>
<protein>
    <submittedName>
        <fullName evidence="2">APH-domain-containing protein</fullName>
    </submittedName>
</protein>
<evidence type="ECO:0000313" key="3">
    <source>
        <dbReference type="Proteomes" id="UP000030669"/>
    </source>
</evidence>
<evidence type="ECO:0000313" key="2">
    <source>
        <dbReference type="EMBL" id="EPQ55195.1"/>
    </source>
</evidence>
<dbReference type="InterPro" id="IPR052898">
    <property type="entry name" value="ACAD10-like"/>
</dbReference>
<accession>S7RLC5</accession>
<dbReference type="InterPro" id="IPR011009">
    <property type="entry name" value="Kinase-like_dom_sf"/>
</dbReference>
<dbReference type="OrthoDB" id="191037at2759"/>
<dbReference type="CDD" id="cd05154">
    <property type="entry name" value="ACAD10_11_N-like"/>
    <property type="match status" value="1"/>
</dbReference>
<sequence>MQTTPSSASSSRSGSSKIGGEFGEIRAVIDIDSLNLYIADHIPQIKTPVAVKQFKGGQSNPTYLLIDAKSGSHKSSYNFVLTIENRGSRWVLRKKPAGKLVSNAAHQIEREYTILEAIHWHNVRTTTPAEKKVPVPEPFAFCEDLTVIGTPFYLMEFLDGRIFTDPKMAQIPAADRKECWLSAIQALAALSSLDPAEVGLSHLGPHTPYFPRQVKALGRISRAQAEITDARSGKPVGQLPMFEEVMEWFGSHLPDERKTGLRIVHGDYKIENLVFHPTENRIIGILDWELCTLGSPLADLACLTQPWCIDPEFIPKEVRWGALDGLKNTKDKPIELDVLEREYCKLTKMSYPVPDINYARSWMLMRLAVNSQGIAARYAQRQATSGTDHVYVRAAVNFFPIMGQIALRSIEEAGGRLASKAKL</sequence>
<dbReference type="OMA" id="LAYWIEA"/>
<dbReference type="EMBL" id="KB469302">
    <property type="protein sequence ID" value="EPQ55195.1"/>
    <property type="molecule type" value="Genomic_DNA"/>
</dbReference>
<proteinExistence type="predicted"/>
<dbReference type="eggNOG" id="ENOG502QQPX">
    <property type="taxonomic scope" value="Eukaryota"/>
</dbReference>
<dbReference type="Gene3D" id="3.30.200.20">
    <property type="entry name" value="Phosphorylase Kinase, domain 1"/>
    <property type="match status" value="1"/>
</dbReference>
<dbReference type="PANTHER" id="PTHR47829">
    <property type="entry name" value="HYDROLASE, PUTATIVE (AFU_ORTHOLOGUE AFUA_1G12880)-RELATED"/>
    <property type="match status" value="1"/>
</dbReference>
<dbReference type="STRING" id="670483.S7RLC5"/>
<evidence type="ECO:0000259" key="1">
    <source>
        <dbReference type="Pfam" id="PF01636"/>
    </source>
</evidence>
<gene>
    <name evidence="2" type="ORF">GLOTRDRAFT_138823</name>
</gene>
<dbReference type="InterPro" id="IPR002575">
    <property type="entry name" value="Aminoglycoside_PTrfase"/>
</dbReference>
<reference evidence="2 3" key="1">
    <citation type="journal article" date="2012" name="Science">
        <title>The Paleozoic origin of enzymatic lignin decomposition reconstructed from 31 fungal genomes.</title>
        <authorList>
            <person name="Floudas D."/>
            <person name="Binder M."/>
            <person name="Riley R."/>
            <person name="Barry K."/>
            <person name="Blanchette R.A."/>
            <person name="Henrissat B."/>
            <person name="Martinez A.T."/>
            <person name="Otillar R."/>
            <person name="Spatafora J.W."/>
            <person name="Yadav J.S."/>
            <person name="Aerts A."/>
            <person name="Benoit I."/>
            <person name="Boyd A."/>
            <person name="Carlson A."/>
            <person name="Copeland A."/>
            <person name="Coutinho P.M."/>
            <person name="de Vries R.P."/>
            <person name="Ferreira P."/>
            <person name="Findley K."/>
            <person name="Foster B."/>
            <person name="Gaskell J."/>
            <person name="Glotzer D."/>
            <person name="Gorecki P."/>
            <person name="Heitman J."/>
            <person name="Hesse C."/>
            <person name="Hori C."/>
            <person name="Igarashi K."/>
            <person name="Jurgens J.A."/>
            <person name="Kallen N."/>
            <person name="Kersten P."/>
            <person name="Kohler A."/>
            <person name="Kuees U."/>
            <person name="Kumar T.K.A."/>
            <person name="Kuo A."/>
            <person name="LaButti K."/>
            <person name="Larrondo L.F."/>
            <person name="Lindquist E."/>
            <person name="Ling A."/>
            <person name="Lombard V."/>
            <person name="Lucas S."/>
            <person name="Lundell T."/>
            <person name="Martin R."/>
            <person name="McLaughlin D.J."/>
            <person name="Morgenstern I."/>
            <person name="Morin E."/>
            <person name="Murat C."/>
            <person name="Nagy L.G."/>
            <person name="Nolan M."/>
            <person name="Ohm R.A."/>
            <person name="Patyshakuliyeva A."/>
            <person name="Rokas A."/>
            <person name="Ruiz-Duenas F.J."/>
            <person name="Sabat G."/>
            <person name="Salamov A."/>
            <person name="Samejima M."/>
            <person name="Schmutz J."/>
            <person name="Slot J.C."/>
            <person name="St John F."/>
            <person name="Stenlid J."/>
            <person name="Sun H."/>
            <person name="Sun S."/>
            <person name="Syed K."/>
            <person name="Tsang A."/>
            <person name="Wiebenga A."/>
            <person name="Young D."/>
            <person name="Pisabarro A."/>
            <person name="Eastwood D.C."/>
            <person name="Martin F."/>
            <person name="Cullen D."/>
            <person name="Grigoriev I.V."/>
            <person name="Hibbett D.S."/>
        </authorList>
    </citation>
    <scope>NUCLEOTIDE SEQUENCE [LARGE SCALE GENOMIC DNA]</scope>
    <source>
        <strain evidence="2 3">ATCC 11539</strain>
    </source>
</reference>
<dbReference type="KEGG" id="gtr:GLOTRDRAFT_138823"/>